<keyword evidence="7 12" id="KW-0378">Hydrolase</keyword>
<evidence type="ECO:0000256" key="2">
    <source>
        <dbReference type="ARBA" id="ARBA00008834"/>
    </source>
</evidence>
<evidence type="ECO:0000256" key="8">
    <source>
        <dbReference type="ARBA" id="ARBA00023295"/>
    </source>
</evidence>
<comment type="catalytic activity">
    <reaction evidence="10">
        <text>(1,4-alpha-D-galacturonosyl)n+m + H2O = (1,4-alpha-D-galacturonosyl)n + (1,4-alpha-D-galacturonosyl)m.</text>
        <dbReference type="EC" id="3.2.1.15"/>
    </reaction>
</comment>
<evidence type="ECO:0000256" key="6">
    <source>
        <dbReference type="ARBA" id="ARBA00022729"/>
    </source>
</evidence>
<evidence type="ECO:0000256" key="4">
    <source>
        <dbReference type="ARBA" id="ARBA00022512"/>
    </source>
</evidence>
<evidence type="ECO:0000256" key="5">
    <source>
        <dbReference type="ARBA" id="ARBA00022525"/>
    </source>
</evidence>
<evidence type="ECO:0000313" key="13">
    <source>
        <dbReference type="EMBL" id="KAK6933810.1"/>
    </source>
</evidence>
<evidence type="ECO:0000256" key="10">
    <source>
        <dbReference type="ARBA" id="ARBA00034074"/>
    </source>
</evidence>
<dbReference type="GO" id="GO:0009901">
    <property type="term" value="P:anther dehiscence"/>
    <property type="evidence" value="ECO:0007669"/>
    <property type="project" value="UniProtKB-ARBA"/>
</dbReference>
<dbReference type="SMART" id="SM00710">
    <property type="entry name" value="PbH1"/>
    <property type="match status" value="4"/>
</dbReference>
<dbReference type="Pfam" id="PF00295">
    <property type="entry name" value="Glyco_hydro_28"/>
    <property type="match status" value="1"/>
</dbReference>
<sequence>FGTFEENPLSKNLVQPPGHDPTAYPTYYGSIGGSYGNYGLRFGAMIKYDDEVVYKRERFLLAAAPASSSPVLVNVEDFGAKSGGSDDTEAFKEAWKEACASSSEVSFVVPKNKMYLLKPITFSGPCKSQISVKIYGTIEASKDQSDYEDRRHWLVFSNLENLQVDGGGTINGNGKIWWKKSCKIDKNQPCTSAPTALAFYECNNLVVDGIVMRNAQQMHLVFQKCVNVRASNLLVTAPGNSPNTDGIHVTQTQNIQIKSCTIKTGDDCISIVSGSKRVQALDITCGPGHGISIGSLGNGNQEAHVSEVVVNRAKLSGTMNGVRIKSYQGGSGSAKNIQFQNVAMYNVSNPIIIDQYYCDKTSKCPTEESAVQVKDVVYKNIRGSSSTEFGIKLNCSNTHPCRGIVLQDINLVREGNGKIKAACESVQMETRGSVSPKCS</sequence>
<evidence type="ECO:0000256" key="11">
    <source>
        <dbReference type="PROSITE-ProRule" id="PRU10052"/>
    </source>
</evidence>
<organism evidence="13 14">
    <name type="scientific">Dillenia turbinata</name>
    <dbReference type="NCBI Taxonomy" id="194707"/>
    <lineage>
        <taxon>Eukaryota</taxon>
        <taxon>Viridiplantae</taxon>
        <taxon>Streptophyta</taxon>
        <taxon>Embryophyta</taxon>
        <taxon>Tracheophyta</taxon>
        <taxon>Spermatophyta</taxon>
        <taxon>Magnoliopsida</taxon>
        <taxon>eudicotyledons</taxon>
        <taxon>Gunneridae</taxon>
        <taxon>Pentapetalae</taxon>
        <taxon>Dilleniales</taxon>
        <taxon>Dilleniaceae</taxon>
        <taxon>Dillenia</taxon>
    </lineage>
</organism>
<keyword evidence="14" id="KW-1185">Reference proteome</keyword>
<evidence type="ECO:0000256" key="9">
    <source>
        <dbReference type="ARBA" id="ARBA00023316"/>
    </source>
</evidence>
<protein>
    <recommendedName>
        <fullName evidence="3">endo-polygalacturonase</fullName>
        <ecNumber evidence="3">3.2.1.15</ecNumber>
    </recommendedName>
</protein>
<reference evidence="13 14" key="1">
    <citation type="submission" date="2023-12" db="EMBL/GenBank/DDBJ databases">
        <title>A high-quality genome assembly for Dillenia turbinata (Dilleniales).</title>
        <authorList>
            <person name="Chanderbali A."/>
        </authorList>
    </citation>
    <scope>NUCLEOTIDE SEQUENCE [LARGE SCALE GENOMIC DNA]</scope>
    <source>
        <strain evidence="13">LSX21</strain>
        <tissue evidence="13">Leaf</tissue>
    </source>
</reference>
<dbReference type="PROSITE" id="PS00502">
    <property type="entry name" value="POLYGALACTURONASE"/>
    <property type="match status" value="1"/>
</dbReference>
<dbReference type="Proteomes" id="UP001370490">
    <property type="component" value="Unassembled WGS sequence"/>
</dbReference>
<evidence type="ECO:0000256" key="12">
    <source>
        <dbReference type="RuleBase" id="RU361169"/>
    </source>
</evidence>
<comment type="caution">
    <text evidence="13">The sequence shown here is derived from an EMBL/GenBank/DDBJ whole genome shotgun (WGS) entry which is preliminary data.</text>
</comment>
<dbReference type="GO" id="GO:0005975">
    <property type="term" value="P:carbohydrate metabolic process"/>
    <property type="evidence" value="ECO:0007669"/>
    <property type="project" value="InterPro"/>
</dbReference>
<keyword evidence="9" id="KW-0961">Cell wall biogenesis/degradation</keyword>
<name>A0AAN8ZGQ9_9MAGN</name>
<keyword evidence="6" id="KW-0732">Signal</keyword>
<evidence type="ECO:0000313" key="14">
    <source>
        <dbReference type="Proteomes" id="UP001370490"/>
    </source>
</evidence>
<dbReference type="AlphaFoldDB" id="A0AAN8ZGQ9"/>
<keyword evidence="4" id="KW-0134">Cell wall</keyword>
<dbReference type="GO" id="GO:0004650">
    <property type="term" value="F:polygalacturonase activity"/>
    <property type="evidence" value="ECO:0007669"/>
    <property type="project" value="UniProtKB-EC"/>
</dbReference>
<dbReference type="EMBL" id="JBAMMX010000009">
    <property type="protein sequence ID" value="KAK6933810.1"/>
    <property type="molecule type" value="Genomic_DNA"/>
</dbReference>
<dbReference type="GO" id="GO:0009830">
    <property type="term" value="P:cell wall modification involved in abscission"/>
    <property type="evidence" value="ECO:0007669"/>
    <property type="project" value="UniProtKB-ARBA"/>
</dbReference>
<comment type="subcellular location">
    <subcellularLocation>
        <location evidence="1">Secreted</location>
        <location evidence="1">Cell wall</location>
    </subcellularLocation>
</comment>
<dbReference type="PANTHER" id="PTHR31375">
    <property type="match status" value="1"/>
</dbReference>
<dbReference type="SUPFAM" id="SSF51126">
    <property type="entry name" value="Pectin lyase-like"/>
    <property type="match status" value="1"/>
</dbReference>
<evidence type="ECO:0000256" key="1">
    <source>
        <dbReference type="ARBA" id="ARBA00004191"/>
    </source>
</evidence>
<feature type="active site" evidence="11">
    <location>
        <position position="289"/>
    </location>
</feature>
<dbReference type="InterPro" id="IPR011050">
    <property type="entry name" value="Pectin_lyase_fold/virulence"/>
</dbReference>
<dbReference type="InterPro" id="IPR012334">
    <property type="entry name" value="Pectin_lyas_fold"/>
</dbReference>
<dbReference type="InterPro" id="IPR000743">
    <property type="entry name" value="Glyco_hydro_28"/>
</dbReference>
<proteinExistence type="inferred from homology"/>
<comment type="similarity">
    <text evidence="2 12">Belongs to the glycosyl hydrolase 28 family.</text>
</comment>
<evidence type="ECO:0000256" key="3">
    <source>
        <dbReference type="ARBA" id="ARBA00012736"/>
    </source>
</evidence>
<dbReference type="GO" id="GO:0010047">
    <property type="term" value="P:fruit dehiscence"/>
    <property type="evidence" value="ECO:0007669"/>
    <property type="project" value="UniProtKB-ARBA"/>
</dbReference>
<keyword evidence="5" id="KW-0964">Secreted</keyword>
<evidence type="ECO:0000256" key="7">
    <source>
        <dbReference type="ARBA" id="ARBA00022801"/>
    </source>
</evidence>
<keyword evidence="8 12" id="KW-0326">Glycosidase</keyword>
<feature type="non-terminal residue" evidence="13">
    <location>
        <position position="1"/>
    </location>
</feature>
<dbReference type="EC" id="3.2.1.15" evidence="3"/>
<gene>
    <name evidence="13" type="ORF">RJ641_036704</name>
</gene>
<dbReference type="Gene3D" id="2.160.20.10">
    <property type="entry name" value="Single-stranded right-handed beta-helix, Pectin lyase-like"/>
    <property type="match status" value="1"/>
</dbReference>
<dbReference type="InterPro" id="IPR006626">
    <property type="entry name" value="PbH1"/>
</dbReference>
<dbReference type="FunFam" id="2.160.20.10:FF:000028">
    <property type="entry name" value="Polygalacturonase QRT2"/>
    <property type="match status" value="1"/>
</dbReference>
<accession>A0AAN8ZGQ9</accession>